<evidence type="ECO:0000313" key="2">
    <source>
        <dbReference type="Proteomes" id="UP000494165"/>
    </source>
</evidence>
<dbReference type="EMBL" id="CADEPI010000107">
    <property type="protein sequence ID" value="CAB3375049.1"/>
    <property type="molecule type" value="Genomic_DNA"/>
</dbReference>
<gene>
    <name evidence="1" type="ORF">CLODIP_2_CD13034</name>
</gene>
<comment type="caution">
    <text evidence="1">The sequence shown here is derived from an EMBL/GenBank/DDBJ whole genome shotgun (WGS) entry which is preliminary data.</text>
</comment>
<protein>
    <submittedName>
        <fullName evidence="1">Uncharacterized protein</fullName>
    </submittedName>
</protein>
<sequence length="478" mass="55013">MEELEFSEIHDEISDDFHRLKEQENVSHDSLLDFLRNKCFAKSSANSLKAFGIISSLINRVTLAAINLYDFSNMYPSEPDYEMKVLQLLAAKKAENIFLFAIYKEGLNRAAPLIDQSILTEITKFTNLVHIIINQRQFLLKDLMKMCENLLSLSRFHVVIDLGSELPVDDPQFVQKFSNSFDKIKEFVFALTVQVLEDKEKAKNFTGELTNFGVKHLPNLHRISAFGIPYDMSQGCKEMEKTSKLQYMRLSAIHLEEFASKFDKFPSVQTLVVSWNNVNDFGKDSNINKEKLKLLKEFTKINELRLTNMTSFEYLEVLLKNTGPKLKFLNLYCDTKHKMKVNLKQIQDTCPSLSTLEIHVDDVEETQSMVTFKSLKQLQIIYHTDSSEKVCLSNLLSPPNLEVVHLEGFQVTKQELQETTLKIQAQAILTKVNLIKLCLSRGISTKLKKAIKNECRLLVSAVQKMWHIDKESATFEFL</sequence>
<dbReference type="SUPFAM" id="SSF52047">
    <property type="entry name" value="RNI-like"/>
    <property type="match status" value="1"/>
</dbReference>
<organism evidence="1 2">
    <name type="scientific">Cloeon dipterum</name>
    <dbReference type="NCBI Taxonomy" id="197152"/>
    <lineage>
        <taxon>Eukaryota</taxon>
        <taxon>Metazoa</taxon>
        <taxon>Ecdysozoa</taxon>
        <taxon>Arthropoda</taxon>
        <taxon>Hexapoda</taxon>
        <taxon>Insecta</taxon>
        <taxon>Pterygota</taxon>
        <taxon>Palaeoptera</taxon>
        <taxon>Ephemeroptera</taxon>
        <taxon>Pisciforma</taxon>
        <taxon>Baetidae</taxon>
        <taxon>Cloeon</taxon>
    </lineage>
</organism>
<reference evidence="1 2" key="1">
    <citation type="submission" date="2020-04" db="EMBL/GenBank/DDBJ databases">
        <authorList>
            <person name="Alioto T."/>
            <person name="Alioto T."/>
            <person name="Gomez Garrido J."/>
        </authorList>
    </citation>
    <scope>NUCLEOTIDE SEQUENCE [LARGE SCALE GENOMIC DNA]</scope>
</reference>
<evidence type="ECO:0000313" key="1">
    <source>
        <dbReference type="EMBL" id="CAB3375049.1"/>
    </source>
</evidence>
<dbReference type="Gene3D" id="3.80.10.10">
    <property type="entry name" value="Ribonuclease Inhibitor"/>
    <property type="match status" value="1"/>
</dbReference>
<dbReference type="Proteomes" id="UP000494165">
    <property type="component" value="Unassembled WGS sequence"/>
</dbReference>
<proteinExistence type="predicted"/>
<keyword evidence="2" id="KW-1185">Reference proteome</keyword>
<name>A0A8S1CW69_9INSE</name>
<accession>A0A8S1CW69</accession>
<dbReference type="AlphaFoldDB" id="A0A8S1CW69"/>
<dbReference type="InterPro" id="IPR032675">
    <property type="entry name" value="LRR_dom_sf"/>
</dbReference>